<reference evidence="2" key="1">
    <citation type="submission" date="2020-08" db="EMBL/GenBank/DDBJ databases">
        <title>Genome sequencing and assembly of the red palm weevil Rhynchophorus ferrugineus.</title>
        <authorList>
            <person name="Dias G.B."/>
            <person name="Bergman C.M."/>
            <person name="Manee M."/>
        </authorList>
    </citation>
    <scope>NUCLEOTIDE SEQUENCE</scope>
    <source>
        <strain evidence="2">AA-2017</strain>
        <tissue evidence="2">Whole larva</tissue>
    </source>
</reference>
<feature type="transmembrane region" description="Helical" evidence="1">
    <location>
        <begin position="43"/>
        <end position="64"/>
    </location>
</feature>
<dbReference type="AlphaFoldDB" id="A0A834II52"/>
<gene>
    <name evidence="2" type="ORF">GWI33_004963</name>
</gene>
<keyword evidence="3" id="KW-1185">Reference proteome</keyword>
<dbReference type="Proteomes" id="UP000625711">
    <property type="component" value="Unassembled WGS sequence"/>
</dbReference>
<comment type="caution">
    <text evidence="2">The sequence shown here is derived from an EMBL/GenBank/DDBJ whole genome shotgun (WGS) entry which is preliminary data.</text>
</comment>
<protein>
    <submittedName>
        <fullName evidence="2">Uncharacterized protein</fullName>
    </submittedName>
</protein>
<dbReference type="EMBL" id="JAACXV010000249">
    <property type="protein sequence ID" value="KAF7281259.1"/>
    <property type="molecule type" value="Genomic_DNA"/>
</dbReference>
<keyword evidence="1" id="KW-0472">Membrane</keyword>
<keyword evidence="1" id="KW-1133">Transmembrane helix</keyword>
<evidence type="ECO:0000313" key="2">
    <source>
        <dbReference type="EMBL" id="KAF7281259.1"/>
    </source>
</evidence>
<keyword evidence="1" id="KW-0812">Transmembrane</keyword>
<evidence type="ECO:0000313" key="3">
    <source>
        <dbReference type="Proteomes" id="UP000625711"/>
    </source>
</evidence>
<evidence type="ECO:0000256" key="1">
    <source>
        <dbReference type="SAM" id="Phobius"/>
    </source>
</evidence>
<organism evidence="2 3">
    <name type="scientific">Rhynchophorus ferrugineus</name>
    <name type="common">Red palm weevil</name>
    <name type="synonym">Curculio ferrugineus</name>
    <dbReference type="NCBI Taxonomy" id="354439"/>
    <lineage>
        <taxon>Eukaryota</taxon>
        <taxon>Metazoa</taxon>
        <taxon>Ecdysozoa</taxon>
        <taxon>Arthropoda</taxon>
        <taxon>Hexapoda</taxon>
        <taxon>Insecta</taxon>
        <taxon>Pterygota</taxon>
        <taxon>Neoptera</taxon>
        <taxon>Endopterygota</taxon>
        <taxon>Coleoptera</taxon>
        <taxon>Polyphaga</taxon>
        <taxon>Cucujiformia</taxon>
        <taxon>Curculionidae</taxon>
        <taxon>Dryophthorinae</taxon>
        <taxon>Rhynchophorus</taxon>
    </lineage>
</organism>
<sequence length="86" mass="9364">MLRLKERLAKPTQHIERKRTLHIGDIGGNRASAVSEQIGQTRLAVLTAGCTVLILLALLNQILVVCQARELIHRACHGGSFACPNV</sequence>
<proteinExistence type="predicted"/>
<accession>A0A834II52</accession>
<name>A0A834II52_RHYFE</name>